<dbReference type="AlphaFoldDB" id="R1F623"/>
<protein>
    <recommendedName>
        <fullName evidence="3">Glycosyltransferase</fullName>
    </recommendedName>
</protein>
<dbReference type="EMBL" id="AQGQ01000054">
    <property type="protein sequence ID" value="EOD55278.1"/>
    <property type="molecule type" value="Genomic_DNA"/>
</dbReference>
<reference evidence="1 2" key="1">
    <citation type="journal article" date="2013" name="Genome Announc.">
        <title>Draft Genome Sequence of Aeromonas molluscorum Strain 848TT, Isolated from Bivalve Molluscs.</title>
        <authorList>
            <person name="Spataro N."/>
            <person name="Farfan M."/>
            <person name="Albarral V."/>
            <person name="Sanglas A."/>
            <person name="Loren J.G."/>
            <person name="Fuste M.C."/>
            <person name="Bosch E."/>
        </authorList>
    </citation>
    <scope>NUCLEOTIDE SEQUENCE [LARGE SCALE GENOMIC DNA]</scope>
    <source>
        <strain evidence="1 2">848</strain>
    </source>
</reference>
<sequence length="306" mass="34709">MDKYGESVQALLNARIHPDDIPQVLSVSGCTVWTFQTLINLNYYYGDDITCSVGTTCLPNKINLLHYDDFSPRVKPWRGLTVVCRADRPHVFGADYVVEQIKSAEKNGGLFISHWPQPGLKPRCAQRTAITTIGYFGRMDSFPPELTSDAFRENLAAHGLLLKIELNNWTDYQDVDIVLCFRKDHDHTLSRKPASKLINAWLAGCVLICDDEPAVKAIKNSPLDYLVAHNSAEIIKTAVMLKNNPDLYHAMTAHGKQRLGEYSREAVAKNWMLLFDKIWAKGLNQQNITMKALVFFLWKAVKPFRK</sequence>
<organism evidence="1 2">
    <name type="scientific">Aeromonas molluscorum 848</name>
    <dbReference type="NCBI Taxonomy" id="1268236"/>
    <lineage>
        <taxon>Bacteria</taxon>
        <taxon>Pseudomonadati</taxon>
        <taxon>Pseudomonadota</taxon>
        <taxon>Gammaproteobacteria</taxon>
        <taxon>Aeromonadales</taxon>
        <taxon>Aeromonadaceae</taxon>
        <taxon>Aeromonas</taxon>
    </lineage>
</organism>
<name>R1F623_9GAMM</name>
<gene>
    <name evidence="1" type="ORF">G113_09952</name>
</gene>
<accession>R1F623</accession>
<dbReference type="OrthoDB" id="5472311at2"/>
<evidence type="ECO:0000313" key="2">
    <source>
        <dbReference type="Proteomes" id="UP000013526"/>
    </source>
</evidence>
<dbReference type="Proteomes" id="UP000013526">
    <property type="component" value="Unassembled WGS sequence"/>
</dbReference>
<keyword evidence="2" id="KW-1185">Reference proteome</keyword>
<evidence type="ECO:0000313" key="1">
    <source>
        <dbReference type="EMBL" id="EOD55278.1"/>
    </source>
</evidence>
<dbReference type="PATRIC" id="fig|1268236.3.peg.1968"/>
<evidence type="ECO:0008006" key="3">
    <source>
        <dbReference type="Google" id="ProtNLM"/>
    </source>
</evidence>
<proteinExistence type="predicted"/>
<comment type="caution">
    <text evidence="1">The sequence shown here is derived from an EMBL/GenBank/DDBJ whole genome shotgun (WGS) entry which is preliminary data.</text>
</comment>